<proteinExistence type="predicted"/>
<feature type="region of interest" description="Disordered" evidence="1">
    <location>
        <begin position="275"/>
        <end position="378"/>
    </location>
</feature>
<dbReference type="PROSITE" id="PS50822">
    <property type="entry name" value="PIWI"/>
    <property type="match status" value="1"/>
</dbReference>
<evidence type="ECO:0000256" key="1">
    <source>
        <dbReference type="SAM" id="MobiDB-lite"/>
    </source>
</evidence>
<dbReference type="InterPro" id="IPR032472">
    <property type="entry name" value="ArgoL2"/>
</dbReference>
<dbReference type="Gene3D" id="3.30.420.10">
    <property type="entry name" value="Ribonuclease H-like superfamily/Ribonuclease H"/>
    <property type="match status" value="1"/>
</dbReference>
<protein>
    <recommendedName>
        <fullName evidence="2">Piwi domain-containing protein</fullName>
    </recommendedName>
</protein>
<feature type="compositionally biased region" description="Gly residues" evidence="1">
    <location>
        <begin position="615"/>
        <end position="627"/>
    </location>
</feature>
<dbReference type="Pfam" id="PF16486">
    <property type="entry name" value="ArgoN"/>
    <property type="match status" value="1"/>
</dbReference>
<dbReference type="InParanoid" id="A0A1V8S993"/>
<dbReference type="Proteomes" id="UP000192596">
    <property type="component" value="Unassembled WGS sequence"/>
</dbReference>
<dbReference type="InterPro" id="IPR036085">
    <property type="entry name" value="PAZ_dom_sf"/>
</dbReference>
<name>A0A1V8S993_9PEZI</name>
<organism evidence="3 4">
    <name type="scientific">Cryoendolithus antarcticus</name>
    <dbReference type="NCBI Taxonomy" id="1507870"/>
    <lineage>
        <taxon>Eukaryota</taxon>
        <taxon>Fungi</taxon>
        <taxon>Dikarya</taxon>
        <taxon>Ascomycota</taxon>
        <taxon>Pezizomycotina</taxon>
        <taxon>Dothideomycetes</taxon>
        <taxon>Dothideomycetidae</taxon>
        <taxon>Cladosporiales</taxon>
        <taxon>Cladosporiaceae</taxon>
        <taxon>Cryoendolithus</taxon>
    </lineage>
</organism>
<feature type="compositionally biased region" description="Low complexity" evidence="1">
    <location>
        <begin position="339"/>
        <end position="350"/>
    </location>
</feature>
<dbReference type="SUPFAM" id="SSF101690">
    <property type="entry name" value="PAZ domain"/>
    <property type="match status" value="1"/>
</dbReference>
<dbReference type="SUPFAM" id="SSF53098">
    <property type="entry name" value="Ribonuclease H-like"/>
    <property type="match status" value="1"/>
</dbReference>
<dbReference type="SMART" id="SM01163">
    <property type="entry name" value="DUF1785"/>
    <property type="match status" value="1"/>
</dbReference>
<sequence length="1558" mass="170253">MECPNKESRHTEDTHEVDAANLQLRYLRLYDEEKKGKCSSSNIPDPEVAYDEFRTYLQFRLQFIQDFELARSIANAVSSDAPFIAELIEAERAAREDRQLAFQTSNREPDTEAAPPYAEVGHEAAILDDALRRLDIQDEEPVDAGPSGYVKGQVETLEKLAGKSFQCSACIEQFRFTETSELLSALVGAVWLDSHDYEAVVQVMIAIGLLNHARYNDEMQETLLMDVDSEFKIIAPTIPAAGLEDMSHTDGDYFSLLPEDDSDLDGVFHRQSTNGLSPIAGLASTATPESTPECTLSSSPDHLTSGREQELRASQTPNPRYGGDNAPATSCDIVQDLAGQGQQPSGEEQPAATGTDSELRVTKRGTRRRIGRRPGRPRAESTACIIAAYVNHEGEKGITSQEQTCIIDAMEAYQIAILRTPASCQQPLAVLVMSIGDSSALLLLKEAIEGLRSPQVGSFLCVDRQMSVSERLQIVNKLGCCTAFLKIVRWLHIVTLWEDLSQRAGDGANRFVLATAESFSQQVAKKGNPRYLARSEVAKGLSDIHSSQLGSSEGNEENPNTRLRRLGQRLGLMIRTWGQGILLVLGQALSDGRITTPTDRAFESLLALIDDRGSGGDSGSVRGGRGGPPHVPVAPFTADYRAVENTAVTQREDDLLGKSGEDCAVTLPRRPAYGSQGQRLLLWTNYFRLQVEGVTLYRYAVSVKKGGKDVPRALMIRIIQLLVERQLKDMHIDAVSDFRSTLISRQSLIDDLNFNVACLAEGESEPGDDAPQYQVLLEPSGTLNMSELVDYSTSTTVGISLSQSQELLQALNIIVGHASRTDPNTVTVGRNRRVSTAADQPCLSLGGGLEALRAFVFSARAATERVLINVQVKNLPFLIARPLTELISAFRNSGGARHTLGPFLRLVSVEVTHIQRRGKSGNAIPRYKTISSLAQTRDGRGLQHPPRVPREGAGAREVEFWLEESKTAPEGRSKQGKKRSVASEGRYITVFDFFRHDVTIADPSLPVVNVGTSANPSYLPLQVCNVRPGQVARGQISPQQTAEMIKFAVRPPSANAKSITTVALSLLRLERNDMTAFDLKVQPQLLVVPGRRLPAPQISFAQKTISVVNARWDLRDKKLLIGSTMSNWRCLYITAGQQVWTNPADLQTCLNSFVSGLRGIGIQCAAALQPELLRVDAKNPSAAVSQKVHELAAKTPSILLIIIPAFNNTGIYNAVKYSCDVQEGVLCQCVVDSKFAKQQIQYYVNVGLKINLKLGGVNHSIPAMNFGTISPDKTMFVGLDVTHPSPGSASSAPSVASIVSSVDRTLGQWPAAIRVQEARKEMITDLTELFQGQLSLWRSKNRSLPANLILYRDGVSEGQYQVVLDNELPAIKKAISNVYSPAEVKQGVPRLSIIIVGNRHHTRFYPTKADDADKTGNSKHGLVVDRGVTNFCNWDFFLQAHSALHGTAKPAHYYIIYDEVLRRLNPEQGQAGAADALEKMTHGLCYLFGRATSAVSICPPAYYADLMCERARCYLSSHFAPTSGSATPASESSGSAGISTAGRHVTLHDAIKHKMFYV</sequence>
<dbReference type="PANTHER" id="PTHR22891">
    <property type="entry name" value="EUKARYOTIC TRANSLATION INITIATION FACTOR 2C"/>
    <property type="match status" value="1"/>
</dbReference>
<evidence type="ECO:0000313" key="4">
    <source>
        <dbReference type="Proteomes" id="UP000192596"/>
    </source>
</evidence>
<feature type="compositionally biased region" description="Basic residues" evidence="1">
    <location>
        <begin position="362"/>
        <end position="376"/>
    </location>
</feature>
<evidence type="ECO:0000259" key="2">
    <source>
        <dbReference type="PROSITE" id="PS50822"/>
    </source>
</evidence>
<dbReference type="Gene3D" id="3.40.50.2300">
    <property type="match status" value="1"/>
</dbReference>
<dbReference type="CDD" id="cd04657">
    <property type="entry name" value="Piwi_ago-like"/>
    <property type="match status" value="1"/>
</dbReference>
<evidence type="ECO:0000313" key="3">
    <source>
        <dbReference type="EMBL" id="OQN95567.1"/>
    </source>
</evidence>
<dbReference type="InterPro" id="IPR003165">
    <property type="entry name" value="Piwi"/>
</dbReference>
<dbReference type="EMBL" id="NAJO01000087">
    <property type="protein sequence ID" value="OQN95567.1"/>
    <property type="molecule type" value="Genomic_DNA"/>
</dbReference>
<accession>A0A1V8S993</accession>
<dbReference type="OrthoDB" id="10252740at2759"/>
<comment type="caution">
    <text evidence="3">The sequence shown here is derived from an EMBL/GenBank/DDBJ whole genome shotgun (WGS) entry which is preliminary data.</text>
</comment>
<reference evidence="4" key="1">
    <citation type="submission" date="2017-03" db="EMBL/GenBank/DDBJ databases">
        <title>Genomes of endolithic fungi from Antarctica.</title>
        <authorList>
            <person name="Coleine C."/>
            <person name="Masonjones S."/>
            <person name="Stajich J.E."/>
        </authorList>
    </citation>
    <scope>NUCLEOTIDE SEQUENCE [LARGE SCALE GENOMIC DNA]</scope>
    <source>
        <strain evidence="4">CCFEE 5527</strain>
    </source>
</reference>
<dbReference type="SMART" id="SM00950">
    <property type="entry name" value="Piwi"/>
    <property type="match status" value="1"/>
</dbReference>
<dbReference type="InterPro" id="IPR045246">
    <property type="entry name" value="Piwi_ago-like"/>
</dbReference>
<dbReference type="InterPro" id="IPR014811">
    <property type="entry name" value="ArgoL1"/>
</dbReference>
<dbReference type="Gene3D" id="2.170.260.10">
    <property type="entry name" value="paz domain"/>
    <property type="match status" value="1"/>
</dbReference>
<feature type="domain" description="Piwi" evidence="2">
    <location>
        <begin position="1198"/>
        <end position="1516"/>
    </location>
</feature>
<dbReference type="GO" id="GO:0003676">
    <property type="term" value="F:nucleic acid binding"/>
    <property type="evidence" value="ECO:0007669"/>
    <property type="project" value="InterPro"/>
</dbReference>
<dbReference type="CDD" id="cd02846">
    <property type="entry name" value="PAZ_argonaute_like"/>
    <property type="match status" value="1"/>
</dbReference>
<gene>
    <name evidence="3" type="ORF">B0A48_18502</name>
</gene>
<dbReference type="STRING" id="1507870.A0A1V8S993"/>
<dbReference type="Pfam" id="PF02171">
    <property type="entry name" value="Piwi"/>
    <property type="match status" value="1"/>
</dbReference>
<dbReference type="InterPro" id="IPR012337">
    <property type="entry name" value="RNaseH-like_sf"/>
</dbReference>
<feature type="compositionally biased region" description="Polar residues" evidence="1">
    <location>
        <begin position="284"/>
        <end position="302"/>
    </location>
</feature>
<keyword evidence="4" id="KW-1185">Reference proteome</keyword>
<dbReference type="Pfam" id="PF08699">
    <property type="entry name" value="ArgoL1"/>
    <property type="match status" value="1"/>
</dbReference>
<dbReference type="InterPro" id="IPR032474">
    <property type="entry name" value="Argonaute_N"/>
</dbReference>
<dbReference type="InterPro" id="IPR036397">
    <property type="entry name" value="RNaseH_sf"/>
</dbReference>
<feature type="region of interest" description="Disordered" evidence="1">
    <location>
        <begin position="613"/>
        <end position="632"/>
    </location>
</feature>
<dbReference type="Pfam" id="PF16488">
    <property type="entry name" value="ArgoL2"/>
    <property type="match status" value="1"/>
</dbReference>